<accession>K1WPH8</accession>
<evidence type="ECO:0000256" key="1">
    <source>
        <dbReference type="SAM" id="MobiDB-lite"/>
    </source>
</evidence>
<name>K1WPH8_MARBU</name>
<protein>
    <submittedName>
        <fullName evidence="2">Uncharacterized protein</fullName>
    </submittedName>
</protein>
<dbReference type="Proteomes" id="UP000006753">
    <property type="component" value="Unassembled WGS sequence"/>
</dbReference>
<sequence>MKRRAMKRIQNGSAASDDTDSELDDGVEGQMRREDVLTFKLFLLLPYKQISRLPLPPTSRSDIIDLTEIIPLLHTLTSRLLSFKPHDPKSLISPYELTFKLPLPPYVPIPSTSRTSPHQLDEAQGV</sequence>
<dbReference type="HOGENOM" id="CLU_1982055_0_0_1"/>
<dbReference type="InParanoid" id="K1WPH8"/>
<evidence type="ECO:0000313" key="3">
    <source>
        <dbReference type="Proteomes" id="UP000006753"/>
    </source>
</evidence>
<dbReference type="EMBL" id="JH921446">
    <property type="protein sequence ID" value="EKD14242.1"/>
    <property type="molecule type" value="Genomic_DNA"/>
</dbReference>
<proteinExistence type="predicted"/>
<evidence type="ECO:0000313" key="2">
    <source>
        <dbReference type="EMBL" id="EKD14242.1"/>
    </source>
</evidence>
<organism evidence="2 3">
    <name type="scientific">Marssonina brunnea f. sp. multigermtubi (strain MB_m1)</name>
    <name type="common">Marssonina leaf spot fungus</name>
    <dbReference type="NCBI Taxonomy" id="1072389"/>
    <lineage>
        <taxon>Eukaryota</taxon>
        <taxon>Fungi</taxon>
        <taxon>Dikarya</taxon>
        <taxon>Ascomycota</taxon>
        <taxon>Pezizomycotina</taxon>
        <taxon>Leotiomycetes</taxon>
        <taxon>Helotiales</taxon>
        <taxon>Drepanopezizaceae</taxon>
        <taxon>Drepanopeziza</taxon>
    </lineage>
</organism>
<dbReference type="KEGG" id="mbe:MBM_07472"/>
<keyword evidence="3" id="KW-1185">Reference proteome</keyword>
<gene>
    <name evidence="2" type="ORF">MBM_07472</name>
</gene>
<dbReference type="AlphaFoldDB" id="K1WPH8"/>
<reference evidence="2 3" key="1">
    <citation type="journal article" date="2012" name="BMC Genomics">
        <title>Sequencing the genome of Marssonina brunnea reveals fungus-poplar co-evolution.</title>
        <authorList>
            <person name="Zhu S."/>
            <person name="Cao Y.-Z."/>
            <person name="Jiang C."/>
            <person name="Tan B.-Y."/>
            <person name="Wang Z."/>
            <person name="Feng S."/>
            <person name="Zhang L."/>
            <person name="Su X.-H."/>
            <person name="Brejova B."/>
            <person name="Vinar T."/>
            <person name="Xu M."/>
            <person name="Wang M.-X."/>
            <person name="Zhang S.-G."/>
            <person name="Huang M.-R."/>
            <person name="Wu R."/>
            <person name="Zhou Y."/>
        </authorList>
    </citation>
    <scope>NUCLEOTIDE SEQUENCE [LARGE SCALE GENOMIC DNA]</scope>
    <source>
        <strain evidence="2 3">MB_m1</strain>
    </source>
</reference>
<feature type="compositionally biased region" description="Acidic residues" evidence="1">
    <location>
        <begin position="17"/>
        <end position="27"/>
    </location>
</feature>
<feature type="region of interest" description="Disordered" evidence="1">
    <location>
        <begin position="1"/>
        <end position="29"/>
    </location>
</feature>